<organism evidence="2 3">
    <name type="scientific">Araneus ventricosus</name>
    <name type="common">Orbweaver spider</name>
    <name type="synonym">Epeira ventricosa</name>
    <dbReference type="NCBI Taxonomy" id="182803"/>
    <lineage>
        <taxon>Eukaryota</taxon>
        <taxon>Metazoa</taxon>
        <taxon>Ecdysozoa</taxon>
        <taxon>Arthropoda</taxon>
        <taxon>Chelicerata</taxon>
        <taxon>Arachnida</taxon>
        <taxon>Araneae</taxon>
        <taxon>Araneomorphae</taxon>
        <taxon>Entelegynae</taxon>
        <taxon>Araneoidea</taxon>
        <taxon>Araneidae</taxon>
        <taxon>Araneus</taxon>
    </lineage>
</organism>
<sequence>MIIDKIETLTPKFATRWRCKLSHRIVHRRSTIPKHYFHDVVLKLREGGPYLRECPNDVPLRRFLGPHPELRSPSAGRSECVRHREPGLPALVPAEAGLGALALHHRSALGAHLRHKRHRQLVGGRRLHQVPSPEEPSQHLDREPGRQRPPQRPPAPHGCLLRLPGQLELRKGRLRGVRRPVRAVRPRVHRDADRHRRGTLPGHLGEALARHRPLHALQGEGHHRGRLALLPSPGPAPRRPGLGRIRPRWVPHQLLLRLPVTHARQQGLLLLPLQLRILPAHPPHR</sequence>
<proteinExistence type="predicted"/>
<feature type="region of interest" description="Disordered" evidence="1">
    <location>
        <begin position="124"/>
        <end position="160"/>
    </location>
</feature>
<evidence type="ECO:0000313" key="3">
    <source>
        <dbReference type="Proteomes" id="UP000499080"/>
    </source>
</evidence>
<accession>A0A4Y2J623</accession>
<reference evidence="2 3" key="1">
    <citation type="journal article" date="2019" name="Sci. Rep.">
        <title>Orb-weaving spider Araneus ventricosus genome elucidates the spidroin gene catalogue.</title>
        <authorList>
            <person name="Kono N."/>
            <person name="Nakamura H."/>
            <person name="Ohtoshi R."/>
            <person name="Moran D.A.P."/>
            <person name="Shinohara A."/>
            <person name="Yoshida Y."/>
            <person name="Fujiwara M."/>
            <person name="Mori M."/>
            <person name="Tomita M."/>
            <person name="Arakawa K."/>
        </authorList>
    </citation>
    <scope>NUCLEOTIDE SEQUENCE [LARGE SCALE GENOMIC DNA]</scope>
</reference>
<gene>
    <name evidence="2" type="ORF">AVEN_248811_1</name>
</gene>
<feature type="compositionally biased region" description="Basic and acidic residues" evidence="1">
    <location>
        <begin position="136"/>
        <end position="146"/>
    </location>
</feature>
<protein>
    <submittedName>
        <fullName evidence="2">Uncharacterized protein</fullName>
    </submittedName>
</protein>
<dbReference type="AlphaFoldDB" id="A0A4Y2J623"/>
<comment type="caution">
    <text evidence="2">The sequence shown here is derived from an EMBL/GenBank/DDBJ whole genome shotgun (WGS) entry which is preliminary data.</text>
</comment>
<dbReference type="EMBL" id="BGPR01003206">
    <property type="protein sequence ID" value="GBM85079.1"/>
    <property type="molecule type" value="Genomic_DNA"/>
</dbReference>
<name>A0A4Y2J623_ARAVE</name>
<keyword evidence="3" id="KW-1185">Reference proteome</keyword>
<dbReference type="Proteomes" id="UP000499080">
    <property type="component" value="Unassembled WGS sequence"/>
</dbReference>
<evidence type="ECO:0000313" key="2">
    <source>
        <dbReference type="EMBL" id="GBM85079.1"/>
    </source>
</evidence>
<evidence type="ECO:0000256" key="1">
    <source>
        <dbReference type="SAM" id="MobiDB-lite"/>
    </source>
</evidence>